<reference evidence="2 3" key="2">
    <citation type="journal article" date="2016" name="Genome Announc.">
        <title>Draft Genome Sequence of a Biocontrol Rhizobacterium, Chryseobacterium kwangjuense Strain KJ1R5, Isolated from Pepper (Capsicum annuum).</title>
        <authorList>
            <person name="Jeong J.J."/>
            <person name="Park H."/>
            <person name="Park B.H."/>
            <person name="Mannaa M."/>
            <person name="Sang M.K."/>
            <person name="Choi I.G."/>
            <person name="Kim K.D."/>
        </authorList>
    </citation>
    <scope>NUCLEOTIDE SEQUENCE [LARGE SCALE GENOMIC DNA]</scope>
    <source>
        <strain evidence="2 3">KJ1R5</strain>
    </source>
</reference>
<gene>
    <name evidence="2" type="ORF">AU378_12735</name>
</gene>
<dbReference type="InterPro" id="IPR046621">
    <property type="entry name" value="DUF6734"/>
</dbReference>
<dbReference type="OrthoDB" id="771064at2"/>
<feature type="domain" description="DUF6734" evidence="1">
    <location>
        <begin position="1"/>
        <end position="289"/>
    </location>
</feature>
<dbReference type="EMBL" id="LPUR01000011">
    <property type="protein sequence ID" value="KXH83276.1"/>
    <property type="molecule type" value="Genomic_DNA"/>
</dbReference>
<sequence length="298" mass="34880">MKIIQSYWSHPDLSTRNQREFIKLNLNKYMTFALSVLRAKKYYDQVELYTDNVGKELLIDLLELPYTKVHVCLDDLTEKYGEYSHLWALGKIYTYSLQDEPFYHVDNDAFICKTLDGFHDAPVVAQSFERNNGHHLYNLRKLKKQLAFFPEVLNTDSDMLKDGSQYNAGIIGGTDIAFFQEFCRTAFEFVDNNLDILNDLKGENICFPCIFEQYLFSCLAHQKQIEVKTLLPISATPLDNFNSLLDFHDKQNVLFIHLIGDHKKEAHNMCLVAETLWQEFPEYYDKIIKKYNAYEATV</sequence>
<dbReference type="Pfam" id="PF20508">
    <property type="entry name" value="DUF6734"/>
    <property type="match status" value="1"/>
</dbReference>
<protein>
    <recommendedName>
        <fullName evidence="1">DUF6734 domain-containing protein</fullName>
    </recommendedName>
</protein>
<proteinExistence type="predicted"/>
<reference evidence="3" key="1">
    <citation type="submission" date="2015-12" db="EMBL/GenBank/DDBJ databases">
        <title>Genome sequence of a biocontrol rhizobacterium Chryseobacterium kwangjuense strain KJ1R5 isolated from pepper (Capsicum annuum L.).</title>
        <authorList>
            <person name="Jeong J.-J."/>
            <person name="Park H."/>
            <person name="Mannaa M."/>
            <person name="Sang M.K."/>
            <person name="Choi I.-G."/>
            <person name="Kim K.D."/>
        </authorList>
    </citation>
    <scope>NUCLEOTIDE SEQUENCE [LARGE SCALE GENOMIC DNA]</scope>
    <source>
        <strain evidence="3">KJ1R5</strain>
    </source>
</reference>
<dbReference type="RefSeq" id="WP_062651677.1">
    <property type="nucleotide sequence ID" value="NZ_LPUR01000011.1"/>
</dbReference>
<evidence type="ECO:0000259" key="1">
    <source>
        <dbReference type="Pfam" id="PF20508"/>
    </source>
</evidence>
<evidence type="ECO:0000313" key="3">
    <source>
        <dbReference type="Proteomes" id="UP000070513"/>
    </source>
</evidence>
<dbReference type="Proteomes" id="UP000070513">
    <property type="component" value="Unassembled WGS sequence"/>
</dbReference>
<evidence type="ECO:0000313" key="2">
    <source>
        <dbReference type="EMBL" id="KXH83276.1"/>
    </source>
</evidence>
<comment type="caution">
    <text evidence="2">The sequence shown here is derived from an EMBL/GenBank/DDBJ whole genome shotgun (WGS) entry which is preliminary data.</text>
</comment>
<name>A0A135WED7_9FLAO</name>
<organism evidence="2 3">
    <name type="scientific">Chryseobacterium kwangjuense</name>
    <dbReference type="NCBI Taxonomy" id="267125"/>
    <lineage>
        <taxon>Bacteria</taxon>
        <taxon>Pseudomonadati</taxon>
        <taxon>Bacteroidota</taxon>
        <taxon>Flavobacteriia</taxon>
        <taxon>Flavobacteriales</taxon>
        <taxon>Weeksellaceae</taxon>
        <taxon>Chryseobacterium group</taxon>
        <taxon>Chryseobacterium</taxon>
    </lineage>
</organism>
<dbReference type="AlphaFoldDB" id="A0A135WED7"/>
<accession>A0A135WED7</accession>